<evidence type="ECO:0000313" key="9">
    <source>
        <dbReference type="Proteomes" id="UP000184184"/>
    </source>
</evidence>
<evidence type="ECO:0000256" key="2">
    <source>
        <dbReference type="ARBA" id="ARBA00009077"/>
    </source>
</evidence>
<dbReference type="PANTHER" id="PTHR43797">
    <property type="entry name" value="HOMOCYSTEINE/CYSTEINE SYNTHASE"/>
    <property type="match status" value="1"/>
</dbReference>
<name>A0A1M7MVM9_9BACI</name>
<evidence type="ECO:0000256" key="3">
    <source>
        <dbReference type="ARBA" id="ARBA00022679"/>
    </source>
</evidence>
<evidence type="ECO:0000313" key="8">
    <source>
        <dbReference type="EMBL" id="SHM95203.1"/>
    </source>
</evidence>
<dbReference type="Gene3D" id="3.40.640.10">
    <property type="entry name" value="Type I PLP-dependent aspartate aminotransferase-like (Major domain)"/>
    <property type="match status" value="1"/>
</dbReference>
<dbReference type="OrthoDB" id="9803887at2"/>
<reference evidence="8 9" key="1">
    <citation type="submission" date="2016-11" db="EMBL/GenBank/DDBJ databases">
        <authorList>
            <person name="Jaros S."/>
            <person name="Januszkiewicz K."/>
            <person name="Wedrychowicz H."/>
        </authorList>
    </citation>
    <scope>NUCLEOTIDE SEQUENCE [LARGE SCALE GENOMIC DNA]</scope>
    <source>
        <strain evidence="8 9">CGMCC 1.10681</strain>
    </source>
</reference>
<dbReference type="AlphaFoldDB" id="A0A1M7MVM9"/>
<evidence type="ECO:0000256" key="5">
    <source>
        <dbReference type="RuleBase" id="RU362118"/>
    </source>
</evidence>
<dbReference type="Gene3D" id="3.90.1150.10">
    <property type="entry name" value="Aspartate Aminotransferase, domain 1"/>
    <property type="match status" value="1"/>
</dbReference>
<sequence>MTDFQNSTYDPETIHLHGGQAPDPTTGSRAVPIYQSTSYVFHDTEHAERLFALDEPGNIYSRIGNPTVDVFEKRLALLEDGVAAVATASGMSAITLSILNLANAGDEIVAGVNLYGGTYNLFNVTLPRYGINVKFVDPTDPENFKAAITDKTKAVYGEIIGNPGLQVLDVVRVSEIAHDAGVPVIVDNTFATPFGCKPITLGADIVVHSATKWIGGHGTSIGGIIIDGGRFNWNSEKYPAFTEPDPSYNGIRYAVDFGTLAFITKVRVQLLRDFGAALSPFNAFQLLQGLETLHIRIERHNQNAQELAEYLNSHEAVEWVTYPGLESHPSHGLAKRILNNGFGSIIVFGIKGGRDAGRDLINNVALWSHVANVGDAKSLIIHPASTTHQQLTKDQLDETGVTEELVRLSVGIESFRDIKNDLDQALTKATGIGTDKQQQIIVNDEGIIKWALNSPHQRYTENGEEKTRQKTLAIVGLSGKEARPSYRLARKMQRLGYKIIPVNPRETEILGEKAYPDLKSVPVDIDIVQVFRSPDAAIEIAKEAIEVNPKVFWLQEGVVSPKAEQVALEGGLQVVHNRCTYKEAQRLRGTISTYACEI</sequence>
<organism evidence="8 9">
    <name type="scientific">Gracilibacillus kekensis</name>
    <dbReference type="NCBI Taxonomy" id="1027249"/>
    <lineage>
        <taxon>Bacteria</taxon>
        <taxon>Bacillati</taxon>
        <taxon>Bacillota</taxon>
        <taxon>Bacilli</taxon>
        <taxon>Bacillales</taxon>
        <taxon>Bacillaceae</taxon>
        <taxon>Gracilibacillus</taxon>
    </lineage>
</organism>
<dbReference type="InterPro" id="IPR036291">
    <property type="entry name" value="NAD(P)-bd_dom_sf"/>
</dbReference>
<keyword evidence="9" id="KW-1185">Reference proteome</keyword>
<evidence type="ECO:0000256" key="1">
    <source>
        <dbReference type="ARBA" id="ARBA00001933"/>
    </source>
</evidence>
<dbReference type="FunFam" id="3.40.640.10:FF:000035">
    <property type="entry name" value="O-succinylhomoserine sulfhydrylase"/>
    <property type="match status" value="1"/>
</dbReference>
<dbReference type="InterPro" id="IPR054542">
    <property type="entry name" value="Cys_met_metab_PP"/>
</dbReference>
<keyword evidence="3" id="KW-0808">Transferase</keyword>
<dbReference type="GO" id="GO:0006535">
    <property type="term" value="P:cysteine biosynthetic process from serine"/>
    <property type="evidence" value="ECO:0007669"/>
    <property type="project" value="TreeGrafter"/>
</dbReference>
<dbReference type="GO" id="GO:0019346">
    <property type="term" value="P:transsulfuration"/>
    <property type="evidence" value="ECO:0007669"/>
    <property type="project" value="InterPro"/>
</dbReference>
<feature type="compositionally biased region" description="Polar residues" evidence="6">
    <location>
        <begin position="1"/>
        <end position="10"/>
    </location>
</feature>
<accession>A0A1M7MVM9</accession>
<dbReference type="GO" id="GO:0005737">
    <property type="term" value="C:cytoplasm"/>
    <property type="evidence" value="ECO:0007669"/>
    <property type="project" value="TreeGrafter"/>
</dbReference>
<keyword evidence="4 5" id="KW-0663">Pyridoxal phosphate</keyword>
<feature type="region of interest" description="Disordered" evidence="6">
    <location>
        <begin position="1"/>
        <end position="26"/>
    </location>
</feature>
<dbReference type="InterPro" id="IPR015422">
    <property type="entry name" value="PyrdxlP-dep_Trfase_small"/>
</dbReference>
<dbReference type="Gene3D" id="3.40.50.720">
    <property type="entry name" value="NAD(P)-binding Rossmann-like Domain"/>
    <property type="match status" value="1"/>
</dbReference>
<dbReference type="InterPro" id="IPR006235">
    <property type="entry name" value="OAc-hSer/O-AcSer_sulfhydrylase"/>
</dbReference>
<dbReference type="InterPro" id="IPR015424">
    <property type="entry name" value="PyrdxlP-dep_Trfase"/>
</dbReference>
<dbReference type="NCBIfam" id="TIGR01326">
    <property type="entry name" value="OAH_OAS_sulfhy"/>
    <property type="match status" value="1"/>
</dbReference>
<dbReference type="InterPro" id="IPR000277">
    <property type="entry name" value="Cys/Met-Metab_PyrdxlP-dep_enz"/>
</dbReference>
<dbReference type="STRING" id="1027249.SAMN05216179_1392"/>
<dbReference type="InterPro" id="IPR015421">
    <property type="entry name" value="PyrdxlP-dep_Trfase_major"/>
</dbReference>
<dbReference type="GO" id="GO:0030170">
    <property type="term" value="F:pyridoxal phosphate binding"/>
    <property type="evidence" value="ECO:0007669"/>
    <property type="project" value="InterPro"/>
</dbReference>
<dbReference type="CDD" id="cd00614">
    <property type="entry name" value="CGS_like"/>
    <property type="match status" value="1"/>
</dbReference>
<dbReference type="RefSeq" id="WP_073201040.1">
    <property type="nucleotide sequence ID" value="NZ_FRCZ01000002.1"/>
</dbReference>
<dbReference type="GO" id="GO:0004124">
    <property type="term" value="F:cysteine synthase activity"/>
    <property type="evidence" value="ECO:0007669"/>
    <property type="project" value="TreeGrafter"/>
</dbReference>
<gene>
    <name evidence="8" type="ORF">SAMN05216179_1392</name>
</gene>
<dbReference type="Pfam" id="PF13380">
    <property type="entry name" value="CoA_binding_2"/>
    <property type="match status" value="1"/>
</dbReference>
<dbReference type="SMART" id="SM00881">
    <property type="entry name" value="CoA_binding"/>
    <property type="match status" value="1"/>
</dbReference>
<dbReference type="Proteomes" id="UP000184184">
    <property type="component" value="Unassembled WGS sequence"/>
</dbReference>
<comment type="cofactor">
    <cofactor evidence="1 5">
        <name>pyridoxal 5'-phosphate</name>
        <dbReference type="ChEBI" id="CHEBI:597326"/>
    </cofactor>
</comment>
<protein>
    <submittedName>
        <fullName evidence="8">O-acetylhomoserine sulfhydrylase</fullName>
    </submittedName>
</protein>
<feature type="domain" description="CoA-binding" evidence="7">
    <location>
        <begin position="466"/>
        <end position="558"/>
    </location>
</feature>
<dbReference type="EMBL" id="FRCZ01000002">
    <property type="protein sequence ID" value="SHM95203.1"/>
    <property type="molecule type" value="Genomic_DNA"/>
</dbReference>
<dbReference type="PANTHER" id="PTHR43797:SF2">
    <property type="entry name" value="HOMOCYSTEINE_CYSTEINE SYNTHASE"/>
    <property type="match status" value="1"/>
</dbReference>
<comment type="similarity">
    <text evidence="2 5">Belongs to the trans-sulfuration enzymes family.</text>
</comment>
<evidence type="ECO:0000259" key="7">
    <source>
        <dbReference type="SMART" id="SM00881"/>
    </source>
</evidence>
<dbReference type="Pfam" id="PF01053">
    <property type="entry name" value="Cys_Met_Meta_PP"/>
    <property type="match status" value="1"/>
</dbReference>
<dbReference type="PROSITE" id="PS00868">
    <property type="entry name" value="CYS_MET_METAB_PP"/>
    <property type="match status" value="1"/>
</dbReference>
<dbReference type="GO" id="GO:0071269">
    <property type="term" value="P:L-homocysteine biosynthetic process"/>
    <property type="evidence" value="ECO:0007669"/>
    <property type="project" value="TreeGrafter"/>
</dbReference>
<dbReference type="GO" id="GO:0003961">
    <property type="term" value="F:O-acetylhomoserine aminocarboxypropyltransferase activity"/>
    <property type="evidence" value="ECO:0007669"/>
    <property type="project" value="TreeGrafter"/>
</dbReference>
<dbReference type="InterPro" id="IPR003781">
    <property type="entry name" value="CoA-bd"/>
</dbReference>
<evidence type="ECO:0000256" key="6">
    <source>
        <dbReference type="SAM" id="MobiDB-lite"/>
    </source>
</evidence>
<evidence type="ECO:0000256" key="4">
    <source>
        <dbReference type="ARBA" id="ARBA00022898"/>
    </source>
</evidence>
<dbReference type="SUPFAM" id="SSF53383">
    <property type="entry name" value="PLP-dependent transferases"/>
    <property type="match status" value="1"/>
</dbReference>
<dbReference type="SUPFAM" id="SSF51735">
    <property type="entry name" value="NAD(P)-binding Rossmann-fold domains"/>
    <property type="match status" value="1"/>
</dbReference>
<proteinExistence type="inferred from homology"/>